<dbReference type="InterPro" id="IPR039672">
    <property type="entry name" value="MFS_2"/>
</dbReference>
<feature type="transmembrane region" description="Helical" evidence="3">
    <location>
        <begin position="276"/>
        <end position="298"/>
    </location>
</feature>
<dbReference type="NCBIfam" id="TIGR00792">
    <property type="entry name" value="gph"/>
    <property type="match status" value="1"/>
</dbReference>
<dbReference type="InterPro" id="IPR001927">
    <property type="entry name" value="Na/Gal_symport"/>
</dbReference>
<feature type="transmembrane region" description="Helical" evidence="3">
    <location>
        <begin position="242"/>
        <end position="270"/>
    </location>
</feature>
<reference evidence="4 5" key="1">
    <citation type="submission" date="2019-08" db="EMBL/GenBank/DDBJ databases">
        <authorList>
            <person name="Hu J."/>
        </authorList>
    </citation>
    <scope>NUCLEOTIDE SEQUENCE [LARGE SCALE GENOMIC DNA]</scope>
    <source>
        <strain evidence="4 5">NEAU-184</strain>
    </source>
</reference>
<feature type="transmembrane region" description="Helical" evidence="3">
    <location>
        <begin position="305"/>
        <end position="323"/>
    </location>
</feature>
<dbReference type="GO" id="GO:0015293">
    <property type="term" value="F:symporter activity"/>
    <property type="evidence" value="ECO:0007669"/>
    <property type="project" value="UniProtKB-KW"/>
</dbReference>
<dbReference type="SUPFAM" id="SSF103473">
    <property type="entry name" value="MFS general substrate transporter"/>
    <property type="match status" value="1"/>
</dbReference>
<name>A0A5S4V551_9MICO</name>
<feature type="transmembrane region" description="Helical" evidence="3">
    <location>
        <begin position="118"/>
        <end position="142"/>
    </location>
</feature>
<evidence type="ECO:0000313" key="4">
    <source>
        <dbReference type="EMBL" id="TYL53159.1"/>
    </source>
</evidence>
<keyword evidence="3" id="KW-0472">Membrane</keyword>
<dbReference type="InterPro" id="IPR036259">
    <property type="entry name" value="MFS_trans_sf"/>
</dbReference>
<dbReference type="Pfam" id="PF13347">
    <property type="entry name" value="MFS_2"/>
    <property type="match status" value="1"/>
</dbReference>
<dbReference type="AlphaFoldDB" id="A0A5S4V551"/>
<accession>A0A5S4V551</accession>
<gene>
    <name evidence="4" type="ORF">FYC51_05520</name>
</gene>
<feature type="transmembrane region" description="Helical" evidence="3">
    <location>
        <begin position="329"/>
        <end position="355"/>
    </location>
</feature>
<feature type="transmembrane region" description="Helical" evidence="3">
    <location>
        <begin position="413"/>
        <end position="437"/>
    </location>
</feature>
<evidence type="ECO:0000313" key="5">
    <source>
        <dbReference type="Proteomes" id="UP000325243"/>
    </source>
</evidence>
<feature type="transmembrane region" description="Helical" evidence="3">
    <location>
        <begin position="192"/>
        <end position="212"/>
    </location>
</feature>
<organism evidence="4 5">
    <name type="scientific">Agromyces mariniharenae</name>
    <dbReference type="NCBI Taxonomy" id="2604423"/>
    <lineage>
        <taxon>Bacteria</taxon>
        <taxon>Bacillati</taxon>
        <taxon>Actinomycetota</taxon>
        <taxon>Actinomycetes</taxon>
        <taxon>Micrococcales</taxon>
        <taxon>Microbacteriaceae</taxon>
        <taxon>Agromyces</taxon>
    </lineage>
</organism>
<proteinExistence type="predicted"/>
<dbReference type="PANTHER" id="PTHR11328:SF36">
    <property type="entry name" value="MELIBIOSE PERMEASE"/>
    <property type="match status" value="1"/>
</dbReference>
<evidence type="ECO:0000256" key="1">
    <source>
        <dbReference type="ARBA" id="ARBA00022448"/>
    </source>
</evidence>
<keyword evidence="1" id="KW-0813">Transport</keyword>
<dbReference type="Proteomes" id="UP000325243">
    <property type="component" value="Unassembled WGS sequence"/>
</dbReference>
<evidence type="ECO:0000256" key="3">
    <source>
        <dbReference type="SAM" id="Phobius"/>
    </source>
</evidence>
<dbReference type="RefSeq" id="WP_148732629.1">
    <property type="nucleotide sequence ID" value="NZ_VSSB01000001.1"/>
</dbReference>
<keyword evidence="3" id="KW-0812">Transmembrane</keyword>
<dbReference type="PRINTS" id="PR00702">
    <property type="entry name" value="ACRIFLAVINRP"/>
</dbReference>
<keyword evidence="2" id="KW-0769">Symport</keyword>
<dbReference type="EMBL" id="VSSB01000001">
    <property type="protein sequence ID" value="TYL53159.1"/>
    <property type="molecule type" value="Genomic_DNA"/>
</dbReference>
<dbReference type="GO" id="GO:0006814">
    <property type="term" value="P:sodium ion transport"/>
    <property type="evidence" value="ECO:0007669"/>
    <property type="project" value="InterPro"/>
</dbReference>
<dbReference type="InterPro" id="IPR001036">
    <property type="entry name" value="Acrflvin-R"/>
</dbReference>
<feature type="transmembrane region" description="Helical" evidence="3">
    <location>
        <begin position="162"/>
        <end position="180"/>
    </location>
</feature>
<evidence type="ECO:0000256" key="2">
    <source>
        <dbReference type="ARBA" id="ARBA00022847"/>
    </source>
</evidence>
<sequence>MSVAATEAKIPSRRTQRISIVVAGFGQNLVLTTVTTFILVYLLQYARLSTEGIAVVTAVITVAKIFDAINDPVMGSLVDMTRTRWGKLRPYILFSALPVAVFSTLLFTVPDVSETGKLVFFAVCYVLWGIAYTACDVPFWGLIGSAFSEPEYRMRVISNVRAFGGIALGLATLGMPWLALLLSSDDQTTGTGWSLAVGVVSVLGMGLFLLAFTNTRERYRPGVQYRLTFRQLFGTLLRNTPLLMVLIGSVLGFGRYIVQVGGAVFVVIAYDSEGAFTLIGAAIIIGMVLASFLTPLLLKRMSAKTLAIGSSVIGAALFAAMFLAGFENIAVLLVFIFLTGMTLGIFLVVQATMIADAVDDIERRTGVRNDGISFSTLTFVSQTMAALAVLVFGTFVVLAGYEAGVTVTPEMQWTVFVSLTLVPAVSCLVSAIPFVFYRLGR</sequence>
<dbReference type="Gene3D" id="1.20.1250.20">
    <property type="entry name" value="MFS general substrate transporter like domains"/>
    <property type="match status" value="1"/>
</dbReference>
<feature type="transmembrane region" description="Helical" evidence="3">
    <location>
        <begin position="20"/>
        <end position="46"/>
    </location>
</feature>
<keyword evidence="3" id="KW-1133">Transmembrane helix</keyword>
<dbReference type="PANTHER" id="PTHR11328">
    <property type="entry name" value="MAJOR FACILITATOR SUPERFAMILY DOMAIN-CONTAINING PROTEIN"/>
    <property type="match status" value="1"/>
</dbReference>
<dbReference type="GO" id="GO:0005886">
    <property type="term" value="C:plasma membrane"/>
    <property type="evidence" value="ECO:0007669"/>
    <property type="project" value="TreeGrafter"/>
</dbReference>
<dbReference type="GO" id="GO:0008643">
    <property type="term" value="P:carbohydrate transport"/>
    <property type="evidence" value="ECO:0007669"/>
    <property type="project" value="InterPro"/>
</dbReference>
<feature type="transmembrane region" description="Helical" evidence="3">
    <location>
        <begin position="52"/>
        <end position="70"/>
    </location>
</feature>
<feature type="transmembrane region" description="Helical" evidence="3">
    <location>
        <begin position="376"/>
        <end position="401"/>
    </location>
</feature>
<comment type="caution">
    <text evidence="4">The sequence shown here is derived from an EMBL/GenBank/DDBJ whole genome shotgun (WGS) entry which is preliminary data.</text>
</comment>
<feature type="transmembrane region" description="Helical" evidence="3">
    <location>
        <begin position="91"/>
        <end position="112"/>
    </location>
</feature>
<protein>
    <submittedName>
        <fullName evidence="4">MFS transporter</fullName>
    </submittedName>
</protein>
<keyword evidence="5" id="KW-1185">Reference proteome</keyword>